<sequence>MDNKVGRIVGKRSPSETLLLFRRTFYQWEQGVLSQSGL</sequence>
<dbReference type="AlphaFoldDB" id="I4E3N1"/>
<evidence type="ECO:0000313" key="1">
    <source>
        <dbReference type="EMBL" id="CCA43945.1"/>
    </source>
</evidence>
<accession>I4E3N1</accession>
<gene>
    <name evidence="1" type="ORF">NMALPHA522_0404</name>
</gene>
<protein>
    <submittedName>
        <fullName evidence="1">Uncharacterized protein</fullName>
    </submittedName>
</protein>
<proteinExistence type="predicted"/>
<name>I4E3N1_NEIME</name>
<organism evidence="1">
    <name type="scientific">Neisseria meningitidis alpha522</name>
    <dbReference type="NCBI Taxonomy" id="996307"/>
    <lineage>
        <taxon>Bacteria</taxon>
        <taxon>Pseudomonadati</taxon>
        <taxon>Pseudomonadota</taxon>
        <taxon>Betaproteobacteria</taxon>
        <taxon>Neisseriales</taxon>
        <taxon>Neisseriaceae</taxon>
        <taxon>Neisseria</taxon>
    </lineage>
</organism>
<dbReference type="EMBL" id="FR845699">
    <property type="protein sequence ID" value="CCA43945.1"/>
    <property type="molecule type" value="Genomic_DNA"/>
</dbReference>
<reference evidence="1" key="1">
    <citation type="submission" date="2011-03" db="EMBL/GenBank/DDBJ databases">
        <title>Draft genome of Neisseria meningitidis strain alpha522.</title>
        <authorList>
            <person name="Schoen C."/>
            <person name="Blom J."/>
        </authorList>
    </citation>
    <scope>NUCLEOTIDE SEQUENCE</scope>
    <source>
        <strain evidence="1">Alpha522</strain>
    </source>
</reference>